<dbReference type="Proteomes" id="UP001619887">
    <property type="component" value="Unassembled WGS sequence"/>
</dbReference>
<comment type="caution">
    <text evidence="2">The sequence shown here is derived from an EMBL/GenBank/DDBJ whole genome shotgun (WGS) entry which is preliminary data.</text>
</comment>
<evidence type="ECO:0008006" key="4">
    <source>
        <dbReference type="Google" id="ProtNLM"/>
    </source>
</evidence>
<evidence type="ECO:0000313" key="3">
    <source>
        <dbReference type="Proteomes" id="UP001619887"/>
    </source>
</evidence>
<keyword evidence="1" id="KW-0472">Membrane</keyword>
<keyword evidence="1" id="KW-0812">Transmembrane</keyword>
<dbReference type="Gene3D" id="2.60.40.10">
    <property type="entry name" value="Immunoglobulins"/>
    <property type="match status" value="1"/>
</dbReference>
<reference evidence="2 3" key="1">
    <citation type="journal article" date="2022" name="G3 (Bethesda)">
        <title>Evaluating Illumina-, Nanopore-, and PacBio-based genome assembly strategies with the bald notothen, Trematomus borchgrevinki.</title>
        <authorList>
            <person name="Rayamajhi N."/>
            <person name="Cheng C.C."/>
            <person name="Catchen J.M."/>
        </authorList>
    </citation>
    <scope>NUCLEOTIDE SEQUENCE [LARGE SCALE GENOMIC DNA]</scope>
    <source>
        <strain evidence="2">AGRC-2024</strain>
    </source>
</reference>
<name>A0ABD2GAC1_PAGBO</name>
<dbReference type="EMBL" id="JBIYXZ010002080">
    <property type="protein sequence ID" value="KAL3050927.1"/>
    <property type="molecule type" value="Genomic_DNA"/>
</dbReference>
<protein>
    <recommendedName>
        <fullName evidence="4">Immunoglobulin V-set domain-containing protein</fullName>
    </recommendedName>
</protein>
<keyword evidence="3" id="KW-1185">Reference proteome</keyword>
<reference evidence="2 3" key="2">
    <citation type="journal article" date="2024" name="G3 (Bethesda)">
        <title>The genome of the cryopelagic Antarctic bald notothen, Trematomus borchgrevinki.</title>
        <authorList>
            <person name="Rayamajhi N."/>
            <person name="Rivera-Colon A.G."/>
            <person name="Minhas B.F."/>
            <person name="Cheng C.C."/>
            <person name="Catchen J.M."/>
        </authorList>
    </citation>
    <scope>NUCLEOTIDE SEQUENCE [LARGE SCALE GENOMIC DNA]</scope>
    <source>
        <strain evidence="2">AGRC-2024</strain>
    </source>
</reference>
<evidence type="ECO:0000313" key="2">
    <source>
        <dbReference type="EMBL" id="KAL3050927.1"/>
    </source>
</evidence>
<keyword evidence="1" id="KW-1133">Transmembrane helix</keyword>
<proteinExistence type="predicted"/>
<dbReference type="SUPFAM" id="SSF48726">
    <property type="entry name" value="Immunoglobulin"/>
    <property type="match status" value="1"/>
</dbReference>
<dbReference type="InterPro" id="IPR013783">
    <property type="entry name" value="Ig-like_fold"/>
</dbReference>
<sequence length="113" mass="12580">MKNGDFSVVLKNVSINDTGMYECLVTTPSNNRRRRDVRNRVFRGSVHLFVSEGSEKHLKNGDANDEQPRGPGGNVWWGAVLGVGLGLVVLIVGAQFCCKMSKSNAEEIRREFR</sequence>
<accession>A0ABD2GAC1</accession>
<evidence type="ECO:0000256" key="1">
    <source>
        <dbReference type="SAM" id="Phobius"/>
    </source>
</evidence>
<feature type="transmembrane region" description="Helical" evidence="1">
    <location>
        <begin position="75"/>
        <end position="94"/>
    </location>
</feature>
<gene>
    <name evidence="2" type="ORF">OYC64_001243</name>
</gene>
<dbReference type="AlphaFoldDB" id="A0ABD2GAC1"/>
<organism evidence="2 3">
    <name type="scientific">Pagothenia borchgrevinki</name>
    <name type="common">Bald rockcod</name>
    <name type="synonym">Trematomus borchgrevinki</name>
    <dbReference type="NCBI Taxonomy" id="8213"/>
    <lineage>
        <taxon>Eukaryota</taxon>
        <taxon>Metazoa</taxon>
        <taxon>Chordata</taxon>
        <taxon>Craniata</taxon>
        <taxon>Vertebrata</taxon>
        <taxon>Euteleostomi</taxon>
        <taxon>Actinopterygii</taxon>
        <taxon>Neopterygii</taxon>
        <taxon>Teleostei</taxon>
        <taxon>Neoteleostei</taxon>
        <taxon>Acanthomorphata</taxon>
        <taxon>Eupercaria</taxon>
        <taxon>Perciformes</taxon>
        <taxon>Notothenioidei</taxon>
        <taxon>Nototheniidae</taxon>
        <taxon>Pagothenia</taxon>
    </lineage>
</organism>
<dbReference type="InterPro" id="IPR036179">
    <property type="entry name" value="Ig-like_dom_sf"/>
</dbReference>